<evidence type="ECO:0000256" key="2">
    <source>
        <dbReference type="ARBA" id="ARBA00004584"/>
    </source>
</evidence>
<protein>
    <recommendedName>
        <fullName evidence="4">Centromere protein U</fullName>
    </recommendedName>
    <alternativeName>
        <fullName evidence="9">MLF1-interacting protein</fullName>
    </alternativeName>
</protein>
<dbReference type="GO" id="GO:0000775">
    <property type="term" value="C:chromosome, centromeric region"/>
    <property type="evidence" value="ECO:0007669"/>
    <property type="project" value="UniProtKB-SubCell"/>
</dbReference>
<keyword evidence="7" id="KW-0539">Nucleus</keyword>
<evidence type="ECO:0000256" key="10">
    <source>
        <dbReference type="SAM" id="Coils"/>
    </source>
</evidence>
<dbReference type="OrthoDB" id="8959258at2759"/>
<dbReference type="GO" id="GO:0005634">
    <property type="term" value="C:nucleus"/>
    <property type="evidence" value="ECO:0007669"/>
    <property type="project" value="UniProtKB-SubCell"/>
</dbReference>
<evidence type="ECO:0000256" key="6">
    <source>
        <dbReference type="ARBA" id="ARBA00023054"/>
    </source>
</evidence>
<comment type="similarity">
    <text evidence="3">Belongs to the CENP-U/AME1 family.</text>
</comment>
<evidence type="ECO:0000313" key="14">
    <source>
        <dbReference type="RefSeq" id="XP_067154072.1"/>
    </source>
</evidence>
<sequence>MSSKKKMKRNSSNKFNEYKVSSHPQRKLHPPDEPDVSRILKVAETEELGEPDDSFDHPLHSTAVDAYGEEHAENESLRHLSDPQRKNTEKSKRTHHLKMSEDDVYKFKTGDSEDEPFKENMVLRLSRTTVMKPKLPSALTSRNGASENIKLNEKKKMNVQKKAWNTTEFPGKRKKWPSEKSALDTSVVDNPGSVRVWCPKGLKRLPKDITELDVVLAEFEKIAADYKQRVDSNICRKAIDGFCSGFKDQITDLIMKVQELKNMKRKNAKVITDIKRKRQRLLQVSEELIGTETQLKQLQREYAQLQERKSSLRHATQFLTDLKELQQDCLDYREENPKEKVVYGTSSLPALLVESRRILGVERHFKNINARVQEALDVQREKLSKKH</sequence>
<dbReference type="RefSeq" id="XP_067154072.1">
    <property type="nucleotide sequence ID" value="XM_067297971.1"/>
</dbReference>
<evidence type="ECO:0000256" key="1">
    <source>
        <dbReference type="ARBA" id="ARBA00004123"/>
    </source>
</evidence>
<dbReference type="GeneID" id="106484046"/>
<dbReference type="KEGG" id="aam:106484046"/>
<evidence type="ECO:0000256" key="8">
    <source>
        <dbReference type="ARBA" id="ARBA00023328"/>
    </source>
</evidence>
<evidence type="ECO:0000256" key="4">
    <source>
        <dbReference type="ARBA" id="ARBA00016402"/>
    </source>
</evidence>
<dbReference type="PANTHER" id="PTHR32222">
    <property type="entry name" value="CENTROMERE PROTEIN U"/>
    <property type="match status" value="1"/>
</dbReference>
<name>A0A8B7IH57_9AVES</name>
<evidence type="ECO:0000313" key="12">
    <source>
        <dbReference type="Proteomes" id="UP001652627"/>
    </source>
</evidence>
<evidence type="ECO:0000256" key="9">
    <source>
        <dbReference type="ARBA" id="ARBA00031456"/>
    </source>
</evidence>
<keyword evidence="12" id="KW-1185">Reference proteome</keyword>
<dbReference type="Proteomes" id="UP001652627">
    <property type="component" value="Chromosome 5"/>
</dbReference>
<keyword evidence="8" id="KW-0137">Centromere</keyword>
<keyword evidence="6 10" id="KW-0175">Coiled coil</keyword>
<dbReference type="Pfam" id="PF13097">
    <property type="entry name" value="CENP-U"/>
    <property type="match status" value="1"/>
</dbReference>
<accession>A0A8B7IH57</accession>
<feature type="coiled-coil region" evidence="10">
    <location>
        <begin position="260"/>
        <end position="335"/>
    </location>
</feature>
<keyword evidence="5" id="KW-0158">Chromosome</keyword>
<comment type="subcellular location">
    <subcellularLocation>
        <location evidence="2">Chromosome</location>
        <location evidence="2">Centromere</location>
    </subcellularLocation>
    <subcellularLocation>
        <location evidence="1">Nucleus</location>
    </subcellularLocation>
</comment>
<evidence type="ECO:0000256" key="5">
    <source>
        <dbReference type="ARBA" id="ARBA00022454"/>
    </source>
</evidence>
<feature type="compositionally biased region" description="Basic residues" evidence="11">
    <location>
        <begin position="1"/>
        <end position="11"/>
    </location>
</feature>
<dbReference type="InterPro" id="IPR025214">
    <property type="entry name" value="CENP-U"/>
</dbReference>
<gene>
    <name evidence="13 14" type="primary">CENPU</name>
</gene>
<feature type="compositionally biased region" description="Basic and acidic residues" evidence="11">
    <location>
        <begin position="29"/>
        <end position="44"/>
    </location>
</feature>
<proteinExistence type="inferred from homology"/>
<dbReference type="PANTHER" id="PTHR32222:SF1">
    <property type="entry name" value="CENTROMERE PROTEIN U"/>
    <property type="match status" value="1"/>
</dbReference>
<dbReference type="AlphaFoldDB" id="A0A8B7IH57"/>
<evidence type="ECO:0000256" key="7">
    <source>
        <dbReference type="ARBA" id="ARBA00023242"/>
    </source>
</evidence>
<organism evidence="12 13">
    <name type="scientific">Apteryx mantelli</name>
    <name type="common">North Island brown kiwi</name>
    <dbReference type="NCBI Taxonomy" id="2696672"/>
    <lineage>
        <taxon>Eukaryota</taxon>
        <taxon>Metazoa</taxon>
        <taxon>Chordata</taxon>
        <taxon>Craniata</taxon>
        <taxon>Vertebrata</taxon>
        <taxon>Euteleostomi</taxon>
        <taxon>Archelosauria</taxon>
        <taxon>Archosauria</taxon>
        <taxon>Dinosauria</taxon>
        <taxon>Saurischia</taxon>
        <taxon>Theropoda</taxon>
        <taxon>Coelurosauria</taxon>
        <taxon>Aves</taxon>
        <taxon>Palaeognathae</taxon>
        <taxon>Apterygiformes</taxon>
        <taxon>Apterygidae</taxon>
        <taxon>Apteryx</taxon>
    </lineage>
</organism>
<reference evidence="13" key="1">
    <citation type="submission" date="2025-04" db="UniProtKB">
        <authorList>
            <consortium name="RefSeq"/>
        </authorList>
    </citation>
    <scope>IDENTIFICATION</scope>
    <source>
        <tissue evidence="14">Blood</tissue>
    </source>
</reference>
<evidence type="ECO:0000313" key="13">
    <source>
        <dbReference type="RefSeq" id="XP_013797589.1"/>
    </source>
</evidence>
<evidence type="ECO:0000256" key="3">
    <source>
        <dbReference type="ARBA" id="ARBA00010440"/>
    </source>
</evidence>
<feature type="region of interest" description="Disordered" evidence="11">
    <location>
        <begin position="1"/>
        <end position="97"/>
    </location>
</feature>
<dbReference type="CTD" id="79682"/>
<dbReference type="RefSeq" id="XP_013797589.1">
    <property type="nucleotide sequence ID" value="XM_013942135.1"/>
</dbReference>
<evidence type="ECO:0000256" key="11">
    <source>
        <dbReference type="SAM" id="MobiDB-lite"/>
    </source>
</evidence>
<feature type="compositionally biased region" description="Basic and acidic residues" evidence="11">
    <location>
        <begin position="68"/>
        <end position="91"/>
    </location>
</feature>